<dbReference type="SUPFAM" id="SSF46934">
    <property type="entry name" value="UBA-like"/>
    <property type="match status" value="1"/>
</dbReference>
<feature type="region of interest" description="Disordered" evidence="5">
    <location>
        <begin position="1"/>
        <end position="54"/>
    </location>
</feature>
<dbReference type="CDD" id="cd14359">
    <property type="entry name" value="UBA_AeNAC"/>
    <property type="match status" value="1"/>
</dbReference>
<protein>
    <recommendedName>
        <fullName evidence="4">Nascent polypeptide-associated complex protein</fullName>
    </recommendedName>
</protein>
<dbReference type="Gene3D" id="2.20.70.30">
    <property type="entry name" value="Nascent polypeptide-associated complex domain"/>
    <property type="match status" value="1"/>
</dbReference>
<evidence type="ECO:0000313" key="7">
    <source>
        <dbReference type="EMBL" id="UYP46340.1"/>
    </source>
</evidence>
<dbReference type="Pfam" id="PF01849">
    <property type="entry name" value="NAC"/>
    <property type="match status" value="1"/>
</dbReference>
<evidence type="ECO:0000256" key="5">
    <source>
        <dbReference type="SAM" id="MobiDB-lite"/>
    </source>
</evidence>
<evidence type="ECO:0000313" key="8">
    <source>
        <dbReference type="Proteomes" id="UP001208689"/>
    </source>
</evidence>
<keyword evidence="3 4" id="KW-0653">Protein transport</keyword>
<keyword evidence="8" id="KW-1185">Reference proteome</keyword>
<evidence type="ECO:0000256" key="1">
    <source>
        <dbReference type="ARBA" id="ARBA00022448"/>
    </source>
</evidence>
<dbReference type="SMART" id="SM01407">
    <property type="entry name" value="NAC"/>
    <property type="match status" value="1"/>
</dbReference>
<sequence length="187" mass="20762">MIAMGKLPKSMQQKKRRSKSLRSQGNAAMNQRATSTKGLNRQQRRRMQQQGQAMENMEQIDAKRVIIQSADGNDLIIEEPQIIKVVQEGMEVYQVIGSAKESSAGNYAYESNSEQDISASGVEDAEILDENFIENSENVEETLSVEITEEDIKLVAMQTGVSDKVAKKALKDANGDLARAIIDLKTR</sequence>
<evidence type="ECO:0000256" key="2">
    <source>
        <dbReference type="ARBA" id="ARBA00022884"/>
    </source>
</evidence>
<gene>
    <name evidence="4" type="primary">nac</name>
    <name evidence="7" type="ORF">NEF87_002625</name>
</gene>
<dbReference type="InterPro" id="IPR044034">
    <property type="entry name" value="NAC-like_UBA"/>
</dbReference>
<evidence type="ECO:0000259" key="6">
    <source>
        <dbReference type="PROSITE" id="PS51151"/>
    </source>
</evidence>
<evidence type="ECO:0000256" key="4">
    <source>
        <dbReference type="HAMAP-Rule" id="MF_00814"/>
    </source>
</evidence>
<dbReference type="EMBL" id="CP104013">
    <property type="protein sequence ID" value="UYP46340.1"/>
    <property type="molecule type" value="Genomic_DNA"/>
</dbReference>
<keyword evidence="2 4" id="KW-0694">RNA-binding</keyword>
<dbReference type="InterPro" id="IPR009060">
    <property type="entry name" value="UBA-like_sf"/>
</dbReference>
<dbReference type="Proteomes" id="UP001208689">
    <property type="component" value="Chromosome"/>
</dbReference>
<feature type="compositionally biased region" description="Polar residues" evidence="5">
    <location>
        <begin position="25"/>
        <end position="40"/>
    </location>
</feature>
<keyword evidence="1 4" id="KW-0813">Transport</keyword>
<evidence type="ECO:0000256" key="3">
    <source>
        <dbReference type="ARBA" id="ARBA00022927"/>
    </source>
</evidence>
<feature type="domain" description="NAC-A/B" evidence="6">
    <location>
        <begin position="41"/>
        <end position="108"/>
    </location>
</feature>
<comment type="similarity">
    <text evidence="4">Belongs to the NAC-alpha family.</text>
</comment>
<reference evidence="7" key="1">
    <citation type="submission" date="2022-09" db="EMBL/GenBank/DDBJ databases">
        <title>Actin cytoskeleton and complex cell architecture in an #Asgard archaeon.</title>
        <authorList>
            <person name="Ponce Toledo R.I."/>
            <person name="Schleper C."/>
            <person name="Rodrigues Oliveira T."/>
            <person name="Wollweber F."/>
            <person name="Xu J."/>
            <person name="Rittmann S."/>
            <person name="Klingl A."/>
            <person name="Pilhofer M."/>
        </authorList>
    </citation>
    <scope>NUCLEOTIDE SEQUENCE</scope>
    <source>
        <strain evidence="7">B-35</strain>
    </source>
</reference>
<dbReference type="HAMAP" id="MF_00814">
    <property type="entry name" value="NAC_arch"/>
    <property type="match status" value="1"/>
</dbReference>
<accession>A0ABY6HSE3</accession>
<dbReference type="Pfam" id="PF19026">
    <property type="entry name" value="UBA_HYPK"/>
    <property type="match status" value="1"/>
</dbReference>
<organism evidence="7 8">
    <name type="scientific">Candidatus Lokiarchaeum ossiferum</name>
    <dbReference type="NCBI Taxonomy" id="2951803"/>
    <lineage>
        <taxon>Archaea</taxon>
        <taxon>Promethearchaeati</taxon>
        <taxon>Promethearchaeota</taxon>
        <taxon>Promethearchaeia</taxon>
        <taxon>Promethearchaeales</taxon>
        <taxon>Promethearchaeaceae</taxon>
        <taxon>Candidatus Lokiarchaeum</taxon>
    </lineage>
</organism>
<dbReference type="InterPro" id="IPR005231">
    <property type="entry name" value="NAC_arc"/>
</dbReference>
<dbReference type="InterPro" id="IPR002715">
    <property type="entry name" value="Nas_poly-pep-assoc_cplx_dom"/>
</dbReference>
<dbReference type="InterPro" id="IPR038187">
    <property type="entry name" value="NAC_A/B_dom_sf"/>
</dbReference>
<comment type="function">
    <text evidence="4">Contacts the emerging nascent chain on the ribosome.</text>
</comment>
<name>A0ABY6HSE3_9ARCH</name>
<dbReference type="PROSITE" id="PS51151">
    <property type="entry name" value="NAC_AB"/>
    <property type="match status" value="1"/>
</dbReference>
<proteinExistence type="inferred from homology"/>
<dbReference type="Gene3D" id="1.10.8.10">
    <property type="entry name" value="DNA helicase RuvA subunit, C-terminal domain"/>
    <property type="match status" value="1"/>
</dbReference>
<comment type="subunit">
    <text evidence="4">Homodimer. Interacts with the ribosome. Binds ribosomal RNA.</text>
</comment>